<dbReference type="Pfam" id="PF00454">
    <property type="entry name" value="PI3_PI4_kinase"/>
    <property type="match status" value="1"/>
</dbReference>
<dbReference type="EC" id="2.7.11.1" evidence="1"/>
<keyword evidence="4" id="KW-0418">Kinase</keyword>
<dbReference type="GO" id="GO:0004674">
    <property type="term" value="F:protein serine/threonine kinase activity"/>
    <property type="evidence" value="ECO:0007669"/>
    <property type="project" value="UniProtKB-EC"/>
</dbReference>
<evidence type="ECO:0000313" key="10">
    <source>
        <dbReference type="Proteomes" id="UP000678499"/>
    </source>
</evidence>
<evidence type="ECO:0000256" key="6">
    <source>
        <dbReference type="SAM" id="MobiDB-lite"/>
    </source>
</evidence>
<keyword evidence="5" id="KW-0067">ATP-binding</keyword>
<dbReference type="EMBL" id="CAJPEX010000789">
    <property type="protein sequence ID" value="CAG0917221.1"/>
    <property type="molecule type" value="Genomic_DNA"/>
</dbReference>
<dbReference type="InterPro" id="IPR003152">
    <property type="entry name" value="FATC_dom"/>
</dbReference>
<sequence length="1550" mass="174194">MKLYIGVFPENPRTDHRRPFPTPADAQRRSSSSSSFASVVIEPAHDVMSPRTEAKGPSYRKKEKNLQRPDGITYEARHYSVTPLGPRGGLIEWVEGGFPLFSIYKRWQQREAAALANANDTQQAQQSSFLRPSDMFFRKLAPLLQEKDIKVENRKNWPLPVLQQVLKQLMSETPKDLFARELWANSLTPSSWWPANQTYCSSTAVMSMIGYVIGLGDRHLDNILLDLSTGQLSSSPNRYRSLIFSKVIHIDYNVCFEKGKTLRVPERVPFRLTQNIEAALGVTGIEGPFRFGCEHVMRTMRKGKDTLLELLDAFVYDPLVDWTHLGSEVMCEASLLLYGTGKNLKDAAAMHESTVLRRREMARSTTRQLFALRLAEMRVEWLANRDDLAEAVPKLALFGVETEMMAVERRMREGHEALVVLKEAESSPSHPLHTLGQRYSRKVMYVTTTTVALSALESKLREYETFTRSLEDLHRKLRGTKCQEWIADAKKLVAYLRTSSTCALVVKDFLAQVGKSKLHEDFELAEIEFSASLEILVSEINLILELLQHYAAVARTYSRRHFSNSRLKFYQSFIEELMGDFTLAKCQEILSKCEELQKAALPNNIVSDERLLVTLHAAVLFQRMLAELRSRFTMVQQCAELNRSLLGPDTNEAEAAILTFLKWSSNVETSSVVGGNFSKKRRIVAMEAVIVSVLTGLCKQLLQMETVIRSGSIETPSAWIFGETQVDESGVINVGSLAEPWLQLSSSVDGLARVLAWSPGEHSDSVGPVEFSTDRSSIFHRSTRASAHCIMKIRPIYMRLRDLTVSTESIVLPETMALLLAENPSIFTVMDSLGDIMRQAFEAESTETPNLKPLIIDLELHLRCVTMGVESENPHCSAIAEGLINDYWGLLNTTDGVDGPNEGVKLLNALNGLFKSLEDTLHDLLMTFASLELSKTWQRVDLVVSASSLMSPVFSPVTLKILSDIFLIKRIQCIYDFFTVCHHVNRMWRGETSDPKLLVTLSNLRMSDLMRPVREYCGEFFSRLVVGTSSQILSCTLCYILEHSAGLDLGECFIPGNVEEQVEMEAVCRSLIKRIIPTGSSEINLTDLSTLISQYDACVTKLDKAQGLQVELAALKNCLDRWELIVTSQMWSEEHALSLASFSGAGIPTDLSGLMSPQGRIMFMEELSKRSVILLQSVGVVELNTQTMKQLVDSVRQRLRWASGANPDGIRELVESFEQRVSIAHLSTNEGLVLAKCLAATADIIYKDEMLQHKGKPSVLTAQQEREFLALLKKSSDACSLMEKFDNEPGGLRGSVEKTILPLEEKLVKLLPIGKRGVDEHWISAVSDKVRDDINEVQTRIGEVRIEVGTKREVVEVKARKVRALFGLHRLLIHGVMPMLKTMARWKDEYGCGIVAYLSRHATFASDFHRLLAVVIGESSSIHRDDSVLQLLSRIAENIPGIYDDLWTLTTPSLGGARVIENPDLNLEAKDSKLELRKKRNESTSFIYHANEPNEVGLNVWKRVKLKLDGMDTEMGNTCMDISQQVETIIQDARNLDNLALLYEGWTPWV</sequence>
<dbReference type="PROSITE" id="PS00916">
    <property type="entry name" value="PI3_4_KINASE_2"/>
    <property type="match status" value="1"/>
</dbReference>
<dbReference type="InterPro" id="IPR000403">
    <property type="entry name" value="PI3/4_kinase_cat_dom"/>
</dbReference>
<dbReference type="SUPFAM" id="SSF56112">
    <property type="entry name" value="Protein kinase-like (PK-like)"/>
    <property type="match status" value="1"/>
</dbReference>
<evidence type="ECO:0000256" key="3">
    <source>
        <dbReference type="ARBA" id="ARBA00022741"/>
    </source>
</evidence>
<keyword evidence="10" id="KW-1185">Reference proteome</keyword>
<dbReference type="Proteomes" id="UP000678499">
    <property type="component" value="Unassembled WGS sequence"/>
</dbReference>
<evidence type="ECO:0000259" key="8">
    <source>
        <dbReference type="PROSITE" id="PS51190"/>
    </source>
</evidence>
<dbReference type="PROSITE" id="PS51190">
    <property type="entry name" value="FATC"/>
    <property type="match status" value="1"/>
</dbReference>
<protein>
    <recommendedName>
        <fullName evidence="1">non-specific serine/threonine protein kinase</fullName>
        <ecNumber evidence="1">2.7.11.1</ecNumber>
    </recommendedName>
</protein>
<evidence type="ECO:0000256" key="5">
    <source>
        <dbReference type="ARBA" id="ARBA00022840"/>
    </source>
</evidence>
<dbReference type="OrthoDB" id="10065496at2759"/>
<dbReference type="InterPro" id="IPR050517">
    <property type="entry name" value="DDR_Repair_Kinase"/>
</dbReference>
<dbReference type="Pfam" id="PF02260">
    <property type="entry name" value="FATC"/>
    <property type="match status" value="1"/>
</dbReference>
<dbReference type="SMART" id="SM01343">
    <property type="entry name" value="FATC"/>
    <property type="match status" value="1"/>
</dbReference>
<feature type="region of interest" description="Disordered" evidence="6">
    <location>
        <begin position="11"/>
        <end position="71"/>
    </location>
</feature>
<feature type="domain" description="PI3K/PI4K catalytic" evidence="7">
    <location>
        <begin position="1"/>
        <end position="365"/>
    </location>
</feature>
<dbReference type="PROSITE" id="PS50290">
    <property type="entry name" value="PI3_4_KINASE_3"/>
    <property type="match status" value="1"/>
</dbReference>
<dbReference type="InterPro" id="IPR036940">
    <property type="entry name" value="PI3/4_kinase_cat_sf"/>
</dbReference>
<feature type="domain" description="FATC" evidence="8">
    <location>
        <begin position="1518"/>
        <end position="1550"/>
    </location>
</feature>
<reference evidence="9" key="1">
    <citation type="submission" date="2020-11" db="EMBL/GenBank/DDBJ databases">
        <authorList>
            <person name="Tran Van P."/>
        </authorList>
    </citation>
    <scope>NUCLEOTIDE SEQUENCE</scope>
</reference>
<keyword evidence="2" id="KW-0808">Transferase</keyword>
<dbReference type="SMART" id="SM00146">
    <property type="entry name" value="PI3Kc"/>
    <property type="match status" value="1"/>
</dbReference>
<evidence type="ECO:0000259" key="7">
    <source>
        <dbReference type="PROSITE" id="PS50290"/>
    </source>
</evidence>
<accession>A0A7R9GDR1</accession>
<dbReference type="InterPro" id="IPR011009">
    <property type="entry name" value="Kinase-like_dom_sf"/>
</dbReference>
<dbReference type="PANTHER" id="PTHR11139">
    <property type="entry name" value="ATAXIA TELANGIECTASIA MUTATED ATM -RELATED"/>
    <property type="match status" value="1"/>
</dbReference>
<dbReference type="InterPro" id="IPR018936">
    <property type="entry name" value="PI3/4_kinase_CS"/>
</dbReference>
<evidence type="ECO:0000313" key="9">
    <source>
        <dbReference type="EMBL" id="CAD7277069.1"/>
    </source>
</evidence>
<evidence type="ECO:0000256" key="1">
    <source>
        <dbReference type="ARBA" id="ARBA00012513"/>
    </source>
</evidence>
<keyword evidence="3" id="KW-0547">Nucleotide-binding</keyword>
<dbReference type="Gene3D" id="1.10.1070.11">
    <property type="entry name" value="Phosphatidylinositol 3-/4-kinase, catalytic domain"/>
    <property type="match status" value="1"/>
</dbReference>
<evidence type="ECO:0000256" key="4">
    <source>
        <dbReference type="ARBA" id="ARBA00022777"/>
    </source>
</evidence>
<dbReference type="GO" id="GO:0005634">
    <property type="term" value="C:nucleus"/>
    <property type="evidence" value="ECO:0007669"/>
    <property type="project" value="TreeGrafter"/>
</dbReference>
<proteinExistence type="predicted"/>
<organism evidence="9">
    <name type="scientific">Notodromas monacha</name>
    <dbReference type="NCBI Taxonomy" id="399045"/>
    <lineage>
        <taxon>Eukaryota</taxon>
        <taxon>Metazoa</taxon>
        <taxon>Ecdysozoa</taxon>
        <taxon>Arthropoda</taxon>
        <taxon>Crustacea</taxon>
        <taxon>Oligostraca</taxon>
        <taxon>Ostracoda</taxon>
        <taxon>Podocopa</taxon>
        <taxon>Podocopida</taxon>
        <taxon>Cypridocopina</taxon>
        <taxon>Cypridoidea</taxon>
        <taxon>Cyprididae</taxon>
        <taxon>Notodromas</taxon>
    </lineage>
</organism>
<evidence type="ECO:0000256" key="2">
    <source>
        <dbReference type="ARBA" id="ARBA00022679"/>
    </source>
</evidence>
<dbReference type="EMBL" id="OA882826">
    <property type="protein sequence ID" value="CAD7277069.1"/>
    <property type="molecule type" value="Genomic_DNA"/>
</dbReference>
<gene>
    <name evidence="9" type="ORF">NMOB1V02_LOCUS4811</name>
</gene>
<dbReference type="GO" id="GO:0005524">
    <property type="term" value="F:ATP binding"/>
    <property type="evidence" value="ECO:0007669"/>
    <property type="project" value="UniProtKB-KW"/>
</dbReference>
<name>A0A7R9GDR1_9CRUS</name>